<evidence type="ECO:0000313" key="6">
    <source>
        <dbReference type="EMBL" id="RAW33096.1"/>
    </source>
</evidence>
<dbReference type="Proteomes" id="UP000251314">
    <property type="component" value="Unassembled WGS sequence"/>
</dbReference>
<gene>
    <name evidence="6" type="ORF">PC110_g10585</name>
    <name evidence="1" type="ORF">PC113_g22826</name>
    <name evidence="2" type="ORF">PC115_g22729</name>
    <name evidence="3" type="ORF">PC117_g23914</name>
    <name evidence="4" type="ORF">PC118_g22872</name>
    <name evidence="5" type="ORF">PC129_g10241</name>
</gene>
<dbReference type="EMBL" id="RCMV01000333">
    <property type="protein sequence ID" value="KAG3218981.1"/>
    <property type="molecule type" value="Genomic_DNA"/>
</dbReference>
<dbReference type="Proteomes" id="UP000760860">
    <property type="component" value="Unassembled WGS sequence"/>
</dbReference>
<evidence type="ECO:0000313" key="1">
    <source>
        <dbReference type="EMBL" id="KAG2818730.1"/>
    </source>
</evidence>
<accession>A0A329SB17</accession>
<reference evidence="6 7" key="1">
    <citation type="submission" date="2018-01" db="EMBL/GenBank/DDBJ databases">
        <title>Draft genome of the strawberry crown rot pathogen Phytophthora cactorum.</title>
        <authorList>
            <person name="Armitage A.D."/>
            <person name="Lysoe E."/>
            <person name="Nellist C.F."/>
            <person name="Harrison R.J."/>
            <person name="Brurberg M.B."/>
        </authorList>
    </citation>
    <scope>NUCLEOTIDE SEQUENCE [LARGE SCALE GENOMIC DNA]</scope>
    <source>
        <strain evidence="6 7">10300</strain>
    </source>
</reference>
<reference evidence="5" key="2">
    <citation type="submission" date="2018-05" db="EMBL/GenBank/DDBJ databases">
        <title>Effector identification in a new, highly contiguous assembly of the strawberry crown rot pathogen Phytophthora cactorum.</title>
        <authorList>
            <person name="Armitage A.D."/>
            <person name="Nellist C.F."/>
            <person name="Bates H."/>
            <person name="Vickerstaff R.J."/>
            <person name="Harrison R.J."/>
        </authorList>
    </citation>
    <scope>NUCLEOTIDE SEQUENCE</scope>
    <source>
        <strain evidence="1">15-7</strain>
        <strain evidence="2">4032</strain>
        <strain evidence="3">4040</strain>
        <strain evidence="4">P415</strain>
        <strain evidence="5">P421</strain>
    </source>
</reference>
<organism evidence="6 7">
    <name type="scientific">Phytophthora cactorum</name>
    <dbReference type="NCBI Taxonomy" id="29920"/>
    <lineage>
        <taxon>Eukaryota</taxon>
        <taxon>Sar</taxon>
        <taxon>Stramenopiles</taxon>
        <taxon>Oomycota</taxon>
        <taxon>Peronosporomycetes</taxon>
        <taxon>Peronosporales</taxon>
        <taxon>Peronosporaceae</taxon>
        <taxon>Phytophthora</taxon>
    </lineage>
</organism>
<sequence length="168" mass="18887">MLYKQTTNGVLNQGPLSLSWSYLLPKSKAVFGAQLQAEWKRLHERLIVIREHPDIHVGEIARTHWAITQARQPDGSTIEVPDTATFHLAQHIDAMRAAQLQQQDDTNAPMRTLTVSLNGSSPLRLTFNVRELQALLGLPNYNFLAQGVFLEFQPPADPSEEIDDADHQ</sequence>
<dbReference type="Proteomes" id="UP000774804">
    <property type="component" value="Unassembled WGS sequence"/>
</dbReference>
<keyword evidence="7" id="KW-1185">Reference proteome</keyword>
<name>A0A329SB17_9STRA</name>
<evidence type="ECO:0000313" key="5">
    <source>
        <dbReference type="EMBL" id="KAG3218981.1"/>
    </source>
</evidence>
<dbReference type="Proteomes" id="UP000697107">
    <property type="component" value="Unassembled WGS sequence"/>
</dbReference>
<evidence type="ECO:0000313" key="7">
    <source>
        <dbReference type="Proteomes" id="UP000251314"/>
    </source>
</evidence>
<evidence type="ECO:0000313" key="2">
    <source>
        <dbReference type="EMBL" id="KAG2879705.1"/>
    </source>
</evidence>
<dbReference type="EMBL" id="RCMK01001512">
    <property type="protein sequence ID" value="KAG2892909.1"/>
    <property type="molecule type" value="Genomic_DNA"/>
</dbReference>
<evidence type="ECO:0000313" key="4">
    <source>
        <dbReference type="EMBL" id="KAG2959733.1"/>
    </source>
</evidence>
<protein>
    <submittedName>
        <fullName evidence="6">Uncharacterized protein</fullName>
    </submittedName>
</protein>
<dbReference type="EMBL" id="MJFZ01000251">
    <property type="protein sequence ID" value="RAW33096.1"/>
    <property type="molecule type" value="Genomic_DNA"/>
</dbReference>
<dbReference type="EMBL" id="RCMG01001856">
    <property type="protein sequence ID" value="KAG2818730.1"/>
    <property type="molecule type" value="Genomic_DNA"/>
</dbReference>
<dbReference type="AlphaFoldDB" id="A0A329SB17"/>
<dbReference type="OrthoDB" id="116537at2759"/>
<comment type="caution">
    <text evidence="6">The sequence shown here is derived from an EMBL/GenBank/DDBJ whole genome shotgun (WGS) entry which is preliminary data.</text>
</comment>
<dbReference type="Proteomes" id="UP000735874">
    <property type="component" value="Unassembled WGS sequence"/>
</dbReference>
<dbReference type="Proteomes" id="UP000736787">
    <property type="component" value="Unassembled WGS sequence"/>
</dbReference>
<proteinExistence type="predicted"/>
<dbReference type="EMBL" id="RCML01001927">
    <property type="protein sequence ID" value="KAG2959733.1"/>
    <property type="molecule type" value="Genomic_DNA"/>
</dbReference>
<evidence type="ECO:0000313" key="3">
    <source>
        <dbReference type="EMBL" id="KAG2892909.1"/>
    </source>
</evidence>
<dbReference type="EMBL" id="RCMI01001969">
    <property type="protein sequence ID" value="KAG2879705.1"/>
    <property type="molecule type" value="Genomic_DNA"/>
</dbReference>
<dbReference type="VEuPathDB" id="FungiDB:PC110_g10585"/>